<sequence length="302" mass="33309">MADEVSKDPKFATDDEIKQENDRRRKSIEQFLKLPTEQIRAAIACTLDAAVGRALTPPAGEMLYVRKSWLISPADRKEYNSLIYSLATPTYGFGFYFDPKNNPAERFKETQAKLKVIFRRGSDYLRAAVGKAAAWACVPAELLAAVLQNENNPGASGFDQAGQAAERSLQELIGSGSTGFGNVKPQTLKSVKELFKTYYKTSILGPGVQNADQNDNAETDIYHAAAALRDGLNKAWSAGTRSLNTEQFKKYLYYPYFGGTVSAEVAVRAMGHYNGMGDGAKTYGETGLRRIQKQPLHFLPPR</sequence>
<proteinExistence type="predicted"/>
<dbReference type="Proteomes" id="UP000315017">
    <property type="component" value="Chromosome"/>
</dbReference>
<protein>
    <submittedName>
        <fullName evidence="2">Uncharacterized protein</fullName>
    </submittedName>
</protein>
<dbReference type="RefSeq" id="WP_145084726.1">
    <property type="nucleotide sequence ID" value="NZ_CP036274.1"/>
</dbReference>
<organism evidence="2 3">
    <name type="scientific">Anatilimnocola aggregata</name>
    <dbReference type="NCBI Taxonomy" id="2528021"/>
    <lineage>
        <taxon>Bacteria</taxon>
        <taxon>Pseudomonadati</taxon>
        <taxon>Planctomycetota</taxon>
        <taxon>Planctomycetia</taxon>
        <taxon>Pirellulales</taxon>
        <taxon>Pirellulaceae</taxon>
        <taxon>Anatilimnocola</taxon>
    </lineage>
</organism>
<keyword evidence="3" id="KW-1185">Reference proteome</keyword>
<reference evidence="2 3" key="1">
    <citation type="submission" date="2019-02" db="EMBL/GenBank/DDBJ databases">
        <title>Deep-cultivation of Planctomycetes and their phenomic and genomic characterization uncovers novel biology.</title>
        <authorList>
            <person name="Wiegand S."/>
            <person name="Jogler M."/>
            <person name="Boedeker C."/>
            <person name="Pinto D."/>
            <person name="Vollmers J."/>
            <person name="Rivas-Marin E."/>
            <person name="Kohn T."/>
            <person name="Peeters S.H."/>
            <person name="Heuer A."/>
            <person name="Rast P."/>
            <person name="Oberbeckmann S."/>
            <person name="Bunk B."/>
            <person name="Jeske O."/>
            <person name="Meyerdierks A."/>
            <person name="Storesund J.E."/>
            <person name="Kallscheuer N."/>
            <person name="Luecker S."/>
            <person name="Lage O.M."/>
            <person name="Pohl T."/>
            <person name="Merkel B.J."/>
            <person name="Hornburger P."/>
            <person name="Mueller R.-W."/>
            <person name="Bruemmer F."/>
            <person name="Labrenz M."/>
            <person name="Spormann A.M."/>
            <person name="Op den Camp H."/>
            <person name="Overmann J."/>
            <person name="Amann R."/>
            <person name="Jetten M.S.M."/>
            <person name="Mascher T."/>
            <person name="Medema M.H."/>
            <person name="Devos D.P."/>
            <person name="Kaster A.-K."/>
            <person name="Ovreas L."/>
            <person name="Rohde M."/>
            <person name="Galperin M.Y."/>
            <person name="Jogler C."/>
        </authorList>
    </citation>
    <scope>NUCLEOTIDE SEQUENCE [LARGE SCALE GENOMIC DNA]</scope>
    <source>
        <strain evidence="2 3">ETA_A8</strain>
    </source>
</reference>
<gene>
    <name evidence="2" type="ORF">ETAA8_06400</name>
</gene>
<dbReference type="KEGG" id="aagg:ETAA8_06400"/>
<evidence type="ECO:0000313" key="3">
    <source>
        <dbReference type="Proteomes" id="UP000315017"/>
    </source>
</evidence>
<dbReference type="OrthoDB" id="6959157at2"/>
<evidence type="ECO:0000256" key="1">
    <source>
        <dbReference type="SAM" id="MobiDB-lite"/>
    </source>
</evidence>
<evidence type="ECO:0000313" key="2">
    <source>
        <dbReference type="EMBL" id="QDU25571.1"/>
    </source>
</evidence>
<dbReference type="AlphaFoldDB" id="A0A517Y5R1"/>
<dbReference type="EMBL" id="CP036274">
    <property type="protein sequence ID" value="QDU25571.1"/>
    <property type="molecule type" value="Genomic_DNA"/>
</dbReference>
<name>A0A517Y5R1_9BACT</name>
<accession>A0A517Y5R1</accession>
<feature type="region of interest" description="Disordered" evidence="1">
    <location>
        <begin position="1"/>
        <end position="22"/>
    </location>
</feature>